<dbReference type="Gene3D" id="2.40.160.20">
    <property type="match status" value="1"/>
</dbReference>
<comment type="caution">
    <text evidence="2">The sequence shown here is derived from an EMBL/GenBank/DDBJ whole genome shotgun (WGS) entry which is preliminary data.</text>
</comment>
<proteinExistence type="predicted"/>
<dbReference type="Proteomes" id="UP000177583">
    <property type="component" value="Unassembled WGS sequence"/>
</dbReference>
<evidence type="ECO:0000313" key="3">
    <source>
        <dbReference type="Proteomes" id="UP000177583"/>
    </source>
</evidence>
<dbReference type="AlphaFoldDB" id="A0A1F6GRE5"/>
<organism evidence="2 3">
    <name type="scientific">Candidatus Lambdaproteobacteria bacterium RIFOXYD2_FULL_56_26</name>
    <dbReference type="NCBI Taxonomy" id="1817773"/>
    <lineage>
        <taxon>Bacteria</taxon>
        <taxon>Pseudomonadati</taxon>
        <taxon>Pseudomonadota</taxon>
        <taxon>Candidatus Lambdaproteobacteria</taxon>
    </lineage>
</organism>
<evidence type="ECO:0008006" key="4">
    <source>
        <dbReference type="Google" id="ProtNLM"/>
    </source>
</evidence>
<feature type="chain" id="PRO_5009524789" description="Outer membrane protein beta-barrel domain-containing protein" evidence="1">
    <location>
        <begin position="21"/>
        <end position="257"/>
    </location>
</feature>
<dbReference type="EMBL" id="MFNF01000043">
    <property type="protein sequence ID" value="OGH00705.1"/>
    <property type="molecule type" value="Genomic_DNA"/>
</dbReference>
<evidence type="ECO:0000313" key="2">
    <source>
        <dbReference type="EMBL" id="OGH00705.1"/>
    </source>
</evidence>
<sequence length="257" mass="28065">MKGWVLVWLAIFGLTLPLLAQDAYVDAPPTFAADPNLQAAGGGGGGALVFTKDGYNQISAGMINYGYSDHVYDQYTGDTDYANGSAPTSLFTNLNYLKVHRMELPYPLLEYAKGWAWGFEFVNFTSTPESVLLEPAAVPLVDMTANVMTANGRLYFRDLYTDNVQPFLGMGLGVISGEFSGSTQNGDVTRSTFSGLVHFRTFGANLMLSPQWGMILEMRSVTSPTVKVSNDPYSQSSGTLYLNFGGTMLNMVGYYRF</sequence>
<accession>A0A1F6GRE5</accession>
<name>A0A1F6GRE5_9PROT</name>
<protein>
    <recommendedName>
        <fullName evidence="4">Outer membrane protein beta-barrel domain-containing protein</fullName>
    </recommendedName>
</protein>
<gene>
    <name evidence="2" type="ORF">A2557_03470</name>
</gene>
<keyword evidence="1" id="KW-0732">Signal</keyword>
<reference evidence="2 3" key="1">
    <citation type="journal article" date="2016" name="Nat. Commun.">
        <title>Thousands of microbial genomes shed light on interconnected biogeochemical processes in an aquifer system.</title>
        <authorList>
            <person name="Anantharaman K."/>
            <person name="Brown C.T."/>
            <person name="Hug L.A."/>
            <person name="Sharon I."/>
            <person name="Castelle C.J."/>
            <person name="Probst A.J."/>
            <person name="Thomas B.C."/>
            <person name="Singh A."/>
            <person name="Wilkins M.J."/>
            <person name="Karaoz U."/>
            <person name="Brodie E.L."/>
            <person name="Williams K.H."/>
            <person name="Hubbard S.S."/>
            <person name="Banfield J.F."/>
        </authorList>
    </citation>
    <scope>NUCLEOTIDE SEQUENCE [LARGE SCALE GENOMIC DNA]</scope>
</reference>
<evidence type="ECO:0000256" key="1">
    <source>
        <dbReference type="SAM" id="SignalP"/>
    </source>
</evidence>
<feature type="signal peptide" evidence="1">
    <location>
        <begin position="1"/>
        <end position="20"/>
    </location>
</feature>